<feature type="transmembrane region" description="Helical" evidence="7">
    <location>
        <begin position="57"/>
        <end position="81"/>
    </location>
</feature>
<keyword evidence="3" id="KW-1003">Cell membrane</keyword>
<dbReference type="GO" id="GO:0055085">
    <property type="term" value="P:transmembrane transport"/>
    <property type="evidence" value="ECO:0007669"/>
    <property type="project" value="InterPro"/>
</dbReference>
<reference evidence="10" key="1">
    <citation type="submission" date="2017-09" db="EMBL/GenBank/DDBJ databases">
        <authorList>
            <person name="Varghese N."/>
            <person name="Submissions S."/>
        </authorList>
    </citation>
    <scope>NUCLEOTIDE SEQUENCE [LARGE SCALE GENOMIC DNA]</scope>
    <source>
        <strain evidence="10">DSM 44270</strain>
    </source>
</reference>
<evidence type="ECO:0000256" key="1">
    <source>
        <dbReference type="ARBA" id="ARBA00004651"/>
    </source>
</evidence>
<gene>
    <name evidence="9" type="ORF">SAMN06272739_2294</name>
</gene>
<dbReference type="PROSITE" id="PS50928">
    <property type="entry name" value="ABC_TM1"/>
    <property type="match status" value="1"/>
</dbReference>
<evidence type="ECO:0000256" key="6">
    <source>
        <dbReference type="ARBA" id="ARBA00023136"/>
    </source>
</evidence>
<evidence type="ECO:0000256" key="7">
    <source>
        <dbReference type="RuleBase" id="RU363032"/>
    </source>
</evidence>
<dbReference type="Proteomes" id="UP000219482">
    <property type="component" value="Unassembled WGS sequence"/>
</dbReference>
<organism evidence="9 10">
    <name type="scientific">Blastococcus haudaquaticus</name>
    <dbReference type="NCBI Taxonomy" id="1938745"/>
    <lineage>
        <taxon>Bacteria</taxon>
        <taxon>Bacillati</taxon>
        <taxon>Actinomycetota</taxon>
        <taxon>Actinomycetes</taxon>
        <taxon>Geodermatophilales</taxon>
        <taxon>Geodermatophilaceae</taxon>
        <taxon>Blastococcus</taxon>
    </lineage>
</organism>
<comment type="subcellular location">
    <subcellularLocation>
        <location evidence="1 7">Cell membrane</location>
        <topology evidence="1 7">Multi-pass membrane protein</topology>
    </subcellularLocation>
</comment>
<sequence length="255" mass="25938">MRSRVRAVVLGLGGVAVLVLGWALAAASGSVAGVPAPADVATALGGELTSDRLWSATAHTLLITLVATAIAAVLGVVIGAVVGMSPTMGRLLGSSINSLRFIPPVALIPVVLLVMGFGAGSEVTVAVFAAVWPVLLNVAAASESLRTRYDDLTRIARLSPLARLTKIFVPGAIPATVVGLRVGAALALILVIAVEMLAVPAGLGHEVRFAGDALQLPSMYAYIVWIGLLGVVVNTLINLAQRALPQRGALPAASR</sequence>
<dbReference type="AlphaFoldDB" id="A0A286GV85"/>
<dbReference type="GO" id="GO:0005886">
    <property type="term" value="C:plasma membrane"/>
    <property type="evidence" value="ECO:0007669"/>
    <property type="project" value="UniProtKB-SubCell"/>
</dbReference>
<keyword evidence="4 7" id="KW-0812">Transmembrane</keyword>
<dbReference type="EMBL" id="OCNK01000002">
    <property type="protein sequence ID" value="SOD99400.1"/>
    <property type="molecule type" value="Genomic_DNA"/>
</dbReference>
<feature type="transmembrane region" description="Helical" evidence="7">
    <location>
        <begin position="125"/>
        <end position="146"/>
    </location>
</feature>
<proteinExistence type="inferred from homology"/>
<feature type="transmembrane region" description="Helical" evidence="7">
    <location>
        <begin position="167"/>
        <end position="199"/>
    </location>
</feature>
<dbReference type="InterPro" id="IPR000515">
    <property type="entry name" value="MetI-like"/>
</dbReference>
<protein>
    <submittedName>
        <fullName evidence="9">ABC-type nitrate/sulfonate/bicarbonate transport system, permease component</fullName>
    </submittedName>
</protein>
<dbReference type="CDD" id="cd06261">
    <property type="entry name" value="TM_PBP2"/>
    <property type="match status" value="1"/>
</dbReference>
<evidence type="ECO:0000259" key="8">
    <source>
        <dbReference type="PROSITE" id="PS50928"/>
    </source>
</evidence>
<evidence type="ECO:0000256" key="3">
    <source>
        <dbReference type="ARBA" id="ARBA00022475"/>
    </source>
</evidence>
<evidence type="ECO:0000313" key="9">
    <source>
        <dbReference type="EMBL" id="SOD99400.1"/>
    </source>
</evidence>
<evidence type="ECO:0000256" key="4">
    <source>
        <dbReference type="ARBA" id="ARBA00022692"/>
    </source>
</evidence>
<dbReference type="PANTHER" id="PTHR30151">
    <property type="entry name" value="ALKANE SULFONATE ABC TRANSPORTER-RELATED, MEMBRANE SUBUNIT"/>
    <property type="match status" value="1"/>
</dbReference>
<evidence type="ECO:0000256" key="2">
    <source>
        <dbReference type="ARBA" id="ARBA00022448"/>
    </source>
</evidence>
<feature type="domain" description="ABC transmembrane type-1" evidence="8">
    <location>
        <begin position="57"/>
        <end position="241"/>
    </location>
</feature>
<comment type="similarity">
    <text evidence="7">Belongs to the binding-protein-dependent transport system permease family.</text>
</comment>
<feature type="transmembrane region" description="Helical" evidence="7">
    <location>
        <begin position="219"/>
        <end position="237"/>
    </location>
</feature>
<feature type="transmembrane region" description="Helical" evidence="7">
    <location>
        <begin position="101"/>
        <end position="119"/>
    </location>
</feature>
<keyword evidence="2 7" id="KW-0813">Transport</keyword>
<dbReference type="InterPro" id="IPR035906">
    <property type="entry name" value="MetI-like_sf"/>
</dbReference>
<evidence type="ECO:0000313" key="10">
    <source>
        <dbReference type="Proteomes" id="UP000219482"/>
    </source>
</evidence>
<keyword evidence="10" id="KW-1185">Reference proteome</keyword>
<keyword evidence="5 7" id="KW-1133">Transmembrane helix</keyword>
<name>A0A286GV85_9ACTN</name>
<dbReference type="RefSeq" id="WP_097183965.1">
    <property type="nucleotide sequence ID" value="NZ_OCNK01000002.1"/>
</dbReference>
<dbReference type="OrthoDB" id="5458199at2"/>
<dbReference type="PANTHER" id="PTHR30151:SF0">
    <property type="entry name" value="ABC TRANSPORTER PERMEASE PROTEIN MJ0413-RELATED"/>
    <property type="match status" value="1"/>
</dbReference>
<dbReference type="SUPFAM" id="SSF161098">
    <property type="entry name" value="MetI-like"/>
    <property type="match status" value="1"/>
</dbReference>
<accession>A0A286GV85</accession>
<evidence type="ECO:0000256" key="5">
    <source>
        <dbReference type="ARBA" id="ARBA00022989"/>
    </source>
</evidence>
<dbReference type="Gene3D" id="1.10.3720.10">
    <property type="entry name" value="MetI-like"/>
    <property type="match status" value="1"/>
</dbReference>
<keyword evidence="6 7" id="KW-0472">Membrane</keyword>
<dbReference type="Pfam" id="PF00528">
    <property type="entry name" value="BPD_transp_1"/>
    <property type="match status" value="1"/>
</dbReference>